<dbReference type="InterPro" id="IPR011991">
    <property type="entry name" value="ArsR-like_HTH"/>
</dbReference>
<dbReference type="PANTHER" id="PTHR43252">
    <property type="entry name" value="TRANSCRIPTIONAL REGULATOR YQJI"/>
    <property type="match status" value="1"/>
</dbReference>
<dbReference type="InterPro" id="IPR036388">
    <property type="entry name" value="WH-like_DNA-bd_sf"/>
</dbReference>
<organism evidence="2 3">
    <name type="scientific">Curtobacterium oceanosedimentum</name>
    <dbReference type="NCBI Taxonomy" id="465820"/>
    <lineage>
        <taxon>Bacteria</taxon>
        <taxon>Bacillati</taxon>
        <taxon>Actinomycetota</taxon>
        <taxon>Actinomycetes</taxon>
        <taxon>Micrococcales</taxon>
        <taxon>Microbacteriaceae</taxon>
        <taxon>Curtobacterium</taxon>
    </lineage>
</organism>
<dbReference type="RefSeq" id="WP_058750466.1">
    <property type="nucleotide sequence ID" value="NZ_LDRC01000079.1"/>
</dbReference>
<dbReference type="CDD" id="cd00090">
    <property type="entry name" value="HTH_ARSR"/>
    <property type="match status" value="1"/>
</dbReference>
<protein>
    <submittedName>
        <fullName evidence="2">PadR family transcriptional regulator</fullName>
    </submittedName>
</protein>
<reference evidence="2 3" key="1">
    <citation type="journal article" date="2016" name="Front. Microbiol.">
        <title>Genomic Resource of Rice Seed Associated Bacteria.</title>
        <authorList>
            <person name="Midha S."/>
            <person name="Bansal K."/>
            <person name="Sharma S."/>
            <person name="Kumar N."/>
            <person name="Patil P.P."/>
            <person name="Chaudhry V."/>
            <person name="Patil P.B."/>
        </authorList>
    </citation>
    <scope>NUCLEOTIDE SEQUENCE [LARGE SCALE GENOMIC DNA]</scope>
    <source>
        <strain evidence="2 3">NS359</strain>
    </source>
</reference>
<name>A0A147DMY3_9MICO</name>
<evidence type="ECO:0000313" key="3">
    <source>
        <dbReference type="Proteomes" id="UP000072763"/>
    </source>
</evidence>
<dbReference type="InterPro" id="IPR005149">
    <property type="entry name" value="Tscrpt_reg_PadR_N"/>
</dbReference>
<evidence type="ECO:0000259" key="1">
    <source>
        <dbReference type="Pfam" id="PF03551"/>
    </source>
</evidence>
<dbReference type="Gene3D" id="1.10.10.10">
    <property type="entry name" value="Winged helix-like DNA-binding domain superfamily/Winged helix DNA-binding domain"/>
    <property type="match status" value="1"/>
</dbReference>
<dbReference type="PANTHER" id="PTHR43252:SF7">
    <property type="entry name" value="TRANSCRIPTIONAL REGULATOR YQJI"/>
    <property type="match status" value="1"/>
</dbReference>
<dbReference type="Pfam" id="PF03551">
    <property type="entry name" value="PadR"/>
    <property type="match status" value="1"/>
</dbReference>
<accession>A0A147DMY3</accession>
<sequence length="193" mass="20696">MSPVFAHGHLRLSLLAMLADRPMHGYELIQALGERFGGAYVPSAGTVYPRLAKLESEGLVTKTVDGRKTVYAITDAGRAELDARAEDLAAVESGVADSVRSLADGVRASVGEAMRSLRADLAASAQAPRGQTADEPVDVPTEGARALREVEMAIAAFRQQVRADLRRRATRGTLTEDTVTRLRDGLEALRRSV</sequence>
<dbReference type="OrthoDB" id="9814826at2"/>
<dbReference type="PATRIC" id="fig|465820.4.peg.3047"/>
<dbReference type="AlphaFoldDB" id="A0A147DMY3"/>
<evidence type="ECO:0000313" key="2">
    <source>
        <dbReference type="EMBL" id="KTR50389.1"/>
    </source>
</evidence>
<feature type="domain" description="Transcription regulator PadR N-terminal" evidence="1">
    <location>
        <begin position="14"/>
        <end position="82"/>
    </location>
</feature>
<dbReference type="InterPro" id="IPR036390">
    <property type="entry name" value="WH_DNA-bd_sf"/>
</dbReference>
<comment type="caution">
    <text evidence="2">The sequence shown here is derived from an EMBL/GenBank/DDBJ whole genome shotgun (WGS) entry which is preliminary data.</text>
</comment>
<dbReference type="SUPFAM" id="SSF46785">
    <property type="entry name" value="Winged helix' DNA-binding domain"/>
    <property type="match status" value="1"/>
</dbReference>
<dbReference type="Proteomes" id="UP000072763">
    <property type="component" value="Unassembled WGS sequence"/>
</dbReference>
<gene>
    <name evidence="2" type="ORF">NS359_13595</name>
</gene>
<dbReference type="STRING" id="465820.NS263_00930"/>
<proteinExistence type="predicted"/>
<dbReference type="EMBL" id="LDRC01000079">
    <property type="protein sequence ID" value="KTR50389.1"/>
    <property type="molecule type" value="Genomic_DNA"/>
</dbReference>